<protein>
    <submittedName>
        <fullName evidence="11">Amino acid ABC transporter permease</fullName>
    </submittedName>
</protein>
<keyword evidence="5 9" id="KW-0812">Transmembrane</keyword>
<organism evidence="11 12">
    <name type="scientific">Paracraurococcus ruber</name>
    <dbReference type="NCBI Taxonomy" id="77675"/>
    <lineage>
        <taxon>Bacteria</taxon>
        <taxon>Pseudomonadati</taxon>
        <taxon>Pseudomonadota</taxon>
        <taxon>Alphaproteobacteria</taxon>
        <taxon>Acetobacterales</taxon>
        <taxon>Roseomonadaceae</taxon>
        <taxon>Paracraurococcus</taxon>
    </lineage>
</organism>
<accession>A0ABS1D4S7</accession>
<evidence type="ECO:0000256" key="1">
    <source>
        <dbReference type="ARBA" id="ARBA00004429"/>
    </source>
</evidence>
<feature type="transmembrane region" description="Helical" evidence="9">
    <location>
        <begin position="361"/>
        <end position="383"/>
    </location>
</feature>
<dbReference type="EMBL" id="NRSG01000377">
    <property type="protein sequence ID" value="MBK1661809.1"/>
    <property type="molecule type" value="Genomic_DNA"/>
</dbReference>
<dbReference type="RefSeq" id="WP_133223250.1">
    <property type="nucleotide sequence ID" value="NZ_NRSG01000377.1"/>
</dbReference>
<gene>
    <name evidence="11" type="ORF">CKO45_26775</name>
</gene>
<keyword evidence="8 9" id="KW-0472">Membrane</keyword>
<feature type="transmembrane region" description="Helical" evidence="9">
    <location>
        <begin position="24"/>
        <end position="42"/>
    </location>
</feature>
<evidence type="ECO:0000259" key="10">
    <source>
        <dbReference type="PROSITE" id="PS50928"/>
    </source>
</evidence>
<evidence type="ECO:0000256" key="9">
    <source>
        <dbReference type="RuleBase" id="RU363032"/>
    </source>
</evidence>
<dbReference type="Proteomes" id="UP000697995">
    <property type="component" value="Unassembled WGS sequence"/>
</dbReference>
<feature type="transmembrane region" description="Helical" evidence="9">
    <location>
        <begin position="222"/>
        <end position="241"/>
    </location>
</feature>
<proteinExistence type="inferred from homology"/>
<keyword evidence="12" id="KW-1185">Reference proteome</keyword>
<evidence type="ECO:0000256" key="6">
    <source>
        <dbReference type="ARBA" id="ARBA00022970"/>
    </source>
</evidence>
<dbReference type="InterPro" id="IPR000515">
    <property type="entry name" value="MetI-like"/>
</dbReference>
<feature type="transmembrane region" description="Helical" evidence="9">
    <location>
        <begin position="176"/>
        <end position="201"/>
    </location>
</feature>
<feature type="transmembrane region" description="Helical" evidence="9">
    <location>
        <begin position="96"/>
        <end position="117"/>
    </location>
</feature>
<evidence type="ECO:0000256" key="3">
    <source>
        <dbReference type="ARBA" id="ARBA00022448"/>
    </source>
</evidence>
<dbReference type="InterPro" id="IPR035906">
    <property type="entry name" value="MetI-like_sf"/>
</dbReference>
<dbReference type="Pfam" id="PF00528">
    <property type="entry name" value="BPD_transp_1"/>
    <property type="match status" value="1"/>
</dbReference>
<evidence type="ECO:0000256" key="7">
    <source>
        <dbReference type="ARBA" id="ARBA00022989"/>
    </source>
</evidence>
<keyword evidence="3 9" id="KW-0813">Transport</keyword>
<feature type="transmembrane region" description="Helical" evidence="9">
    <location>
        <begin position="261"/>
        <end position="284"/>
    </location>
</feature>
<keyword evidence="6" id="KW-0029">Amino-acid transport</keyword>
<dbReference type="PROSITE" id="PS50928">
    <property type="entry name" value="ABC_TM1"/>
    <property type="match status" value="1"/>
</dbReference>
<dbReference type="PANTHER" id="PTHR30614">
    <property type="entry name" value="MEMBRANE COMPONENT OF AMINO ACID ABC TRANSPORTER"/>
    <property type="match status" value="1"/>
</dbReference>
<dbReference type="PANTHER" id="PTHR30614:SF37">
    <property type="entry name" value="AMINO-ACID ABC TRANSPORTER PERMEASE PROTEIN YHDX-RELATED"/>
    <property type="match status" value="1"/>
</dbReference>
<dbReference type="InterPro" id="IPR010065">
    <property type="entry name" value="AA_ABC_transptr_permease_3TM"/>
</dbReference>
<dbReference type="CDD" id="cd06261">
    <property type="entry name" value="TM_PBP2"/>
    <property type="match status" value="1"/>
</dbReference>
<dbReference type="SUPFAM" id="SSF161098">
    <property type="entry name" value="MetI-like"/>
    <property type="match status" value="2"/>
</dbReference>
<comment type="caution">
    <text evidence="11">The sequence shown here is derived from an EMBL/GenBank/DDBJ whole genome shotgun (WGS) entry which is preliminary data.</text>
</comment>
<feature type="domain" description="ABC transmembrane type-1" evidence="10">
    <location>
        <begin position="90"/>
        <end position="380"/>
    </location>
</feature>
<evidence type="ECO:0000313" key="11">
    <source>
        <dbReference type="EMBL" id="MBK1661809.1"/>
    </source>
</evidence>
<dbReference type="NCBIfam" id="TIGR01726">
    <property type="entry name" value="HEQRo_perm_3TM"/>
    <property type="match status" value="1"/>
</dbReference>
<evidence type="ECO:0000256" key="8">
    <source>
        <dbReference type="ARBA" id="ARBA00023136"/>
    </source>
</evidence>
<keyword evidence="4" id="KW-1003">Cell membrane</keyword>
<comment type="similarity">
    <text evidence="2">Belongs to the binding-protein-dependent transport system permease family. HisMQ subfamily.</text>
</comment>
<keyword evidence="7 9" id="KW-1133">Transmembrane helix</keyword>
<evidence type="ECO:0000256" key="5">
    <source>
        <dbReference type="ARBA" id="ARBA00022692"/>
    </source>
</evidence>
<evidence type="ECO:0000256" key="4">
    <source>
        <dbReference type="ARBA" id="ARBA00022475"/>
    </source>
</evidence>
<dbReference type="InterPro" id="IPR043429">
    <property type="entry name" value="ArtM/GltK/GlnP/TcyL/YhdX-like"/>
</dbReference>
<evidence type="ECO:0000313" key="12">
    <source>
        <dbReference type="Proteomes" id="UP000697995"/>
    </source>
</evidence>
<reference evidence="11 12" key="1">
    <citation type="journal article" date="2020" name="Microorganisms">
        <title>Osmotic Adaptation and Compatible Solute Biosynthesis of Phototrophic Bacteria as Revealed from Genome Analyses.</title>
        <authorList>
            <person name="Imhoff J.F."/>
            <person name="Rahn T."/>
            <person name="Kunzel S."/>
            <person name="Keller A."/>
            <person name="Neulinger S.C."/>
        </authorList>
    </citation>
    <scope>NUCLEOTIDE SEQUENCE [LARGE SCALE GENOMIC DNA]</scope>
    <source>
        <strain evidence="11 12">DSM 15382</strain>
    </source>
</reference>
<evidence type="ECO:0000256" key="2">
    <source>
        <dbReference type="ARBA" id="ARBA00010072"/>
    </source>
</evidence>
<dbReference type="Gene3D" id="1.10.3720.10">
    <property type="entry name" value="MetI-like"/>
    <property type="match status" value="2"/>
</dbReference>
<sequence length="392" mass="42334">MSDIALPAARRAPPLPRFRMPRGLLWQALLLAAVLGLGWWFWGNVQANMAKRGLELGFGFLDRAAGIPIGEAVVEYTPASSYARALWVGFLNTLRVAVVGCVIATILGIALGVMRLSPNPLLRGLVGGYVEIVRNTPLVLQLVFWHAVILGLPPVRQALEVLPGVFLSQRGMKIPVLVASPAMWALLAALAAGALGWWLLLRRERARQAATGQRRPTILPGLAMLLGLPALSVLALGAPQVEWPELTGFNFQGGVTLSPEFVALLTGLVVYTAAFVAEIVRAGIQSVHRGQWEAAFALGLPRGRIMRLVILPQALRVIIPPMTSQFLNLTKNSSLAIVIGYPDLVSVANTAINQTGQAIEVISIFMAVYLAMSLLTSLAMNLYNRSVQIRER</sequence>
<comment type="subcellular location">
    <subcellularLocation>
        <location evidence="1">Cell inner membrane</location>
        <topology evidence="1">Multi-pass membrane protein</topology>
    </subcellularLocation>
    <subcellularLocation>
        <location evidence="9">Cell membrane</location>
        <topology evidence="9">Multi-pass membrane protein</topology>
    </subcellularLocation>
</comment>
<name>A0ABS1D4S7_9PROT</name>